<keyword evidence="2 5" id="KW-0689">Ribosomal protein</keyword>
<comment type="caution">
    <text evidence="8">The sequence shown here is derived from an EMBL/GenBank/DDBJ whole genome shotgun (WGS) entry which is preliminary data.</text>
</comment>
<dbReference type="NCBIfam" id="TIGR01066">
    <property type="entry name" value="rplM_bact"/>
    <property type="match status" value="1"/>
</dbReference>
<evidence type="ECO:0000256" key="7">
    <source>
        <dbReference type="RuleBase" id="RU003878"/>
    </source>
</evidence>
<comment type="similarity">
    <text evidence="1 5 6">Belongs to the universal ribosomal protein uL13 family.</text>
</comment>
<dbReference type="GO" id="GO:0017148">
    <property type="term" value="P:negative regulation of translation"/>
    <property type="evidence" value="ECO:0007669"/>
    <property type="project" value="TreeGrafter"/>
</dbReference>
<dbReference type="InterPro" id="IPR005822">
    <property type="entry name" value="Ribosomal_uL13"/>
</dbReference>
<dbReference type="HAMAP" id="MF_01366">
    <property type="entry name" value="Ribosomal_uL13"/>
    <property type="match status" value="1"/>
</dbReference>
<dbReference type="GO" id="GO:0006412">
    <property type="term" value="P:translation"/>
    <property type="evidence" value="ECO:0007669"/>
    <property type="project" value="UniProtKB-UniRule"/>
</dbReference>
<name>A0A9D1GRB9_9MOLU</name>
<evidence type="ECO:0000256" key="4">
    <source>
        <dbReference type="ARBA" id="ARBA00035201"/>
    </source>
</evidence>
<comment type="subunit">
    <text evidence="5">Part of the 50S ribosomal subunit.</text>
</comment>
<proteinExistence type="inferred from homology"/>
<comment type="function">
    <text evidence="5 7">This protein is one of the early assembly proteins of the 50S ribosomal subunit, although it is not seen to bind rRNA by itself. It is important during the early stages of 50S assembly.</text>
</comment>
<dbReference type="GO" id="GO:0022625">
    <property type="term" value="C:cytosolic large ribosomal subunit"/>
    <property type="evidence" value="ECO:0007669"/>
    <property type="project" value="TreeGrafter"/>
</dbReference>
<dbReference type="PIRSF" id="PIRSF002181">
    <property type="entry name" value="Ribosomal_L13"/>
    <property type="match status" value="1"/>
</dbReference>
<evidence type="ECO:0000313" key="9">
    <source>
        <dbReference type="Proteomes" id="UP000886758"/>
    </source>
</evidence>
<dbReference type="GO" id="GO:0003735">
    <property type="term" value="F:structural constituent of ribosome"/>
    <property type="evidence" value="ECO:0007669"/>
    <property type="project" value="InterPro"/>
</dbReference>
<evidence type="ECO:0000256" key="1">
    <source>
        <dbReference type="ARBA" id="ARBA00006227"/>
    </source>
</evidence>
<dbReference type="InterPro" id="IPR023563">
    <property type="entry name" value="Ribosomal_uL13_CS"/>
</dbReference>
<dbReference type="PROSITE" id="PS00783">
    <property type="entry name" value="RIBOSOMAL_L13"/>
    <property type="match status" value="1"/>
</dbReference>
<dbReference type="AlphaFoldDB" id="A0A9D1GRB9"/>
<dbReference type="EMBL" id="DVLF01000173">
    <property type="protein sequence ID" value="HIT50472.1"/>
    <property type="molecule type" value="Genomic_DNA"/>
</dbReference>
<dbReference type="GO" id="GO:0003729">
    <property type="term" value="F:mRNA binding"/>
    <property type="evidence" value="ECO:0007669"/>
    <property type="project" value="TreeGrafter"/>
</dbReference>
<dbReference type="InterPro" id="IPR005823">
    <property type="entry name" value="Ribosomal_uL13_bac-type"/>
</dbReference>
<dbReference type="CDD" id="cd00392">
    <property type="entry name" value="Ribosomal_L13"/>
    <property type="match status" value="1"/>
</dbReference>
<evidence type="ECO:0000256" key="3">
    <source>
        <dbReference type="ARBA" id="ARBA00023274"/>
    </source>
</evidence>
<dbReference type="Pfam" id="PF00572">
    <property type="entry name" value="Ribosomal_L13"/>
    <property type="match status" value="1"/>
</dbReference>
<dbReference type="PANTHER" id="PTHR11545:SF2">
    <property type="entry name" value="LARGE RIBOSOMAL SUBUNIT PROTEIN UL13M"/>
    <property type="match status" value="1"/>
</dbReference>
<reference evidence="8" key="2">
    <citation type="journal article" date="2021" name="PeerJ">
        <title>Extensive microbial diversity within the chicken gut microbiome revealed by metagenomics and culture.</title>
        <authorList>
            <person name="Gilroy R."/>
            <person name="Ravi A."/>
            <person name="Getino M."/>
            <person name="Pursley I."/>
            <person name="Horton D.L."/>
            <person name="Alikhan N.F."/>
            <person name="Baker D."/>
            <person name="Gharbi K."/>
            <person name="Hall N."/>
            <person name="Watson M."/>
            <person name="Adriaenssens E.M."/>
            <person name="Foster-Nyarko E."/>
            <person name="Jarju S."/>
            <person name="Secka A."/>
            <person name="Antonio M."/>
            <person name="Oren A."/>
            <person name="Chaudhuri R.R."/>
            <person name="La Ragione R."/>
            <person name="Hildebrand F."/>
            <person name="Pallen M.J."/>
        </authorList>
    </citation>
    <scope>NUCLEOTIDE SEQUENCE</scope>
    <source>
        <strain evidence="8">ChiW17-6978</strain>
    </source>
</reference>
<dbReference type="FunFam" id="3.90.1180.10:FF:000001">
    <property type="entry name" value="50S ribosomal protein L13"/>
    <property type="match status" value="1"/>
</dbReference>
<evidence type="ECO:0000256" key="5">
    <source>
        <dbReference type="HAMAP-Rule" id="MF_01366"/>
    </source>
</evidence>
<dbReference type="InterPro" id="IPR036899">
    <property type="entry name" value="Ribosomal_uL13_sf"/>
</dbReference>
<dbReference type="PANTHER" id="PTHR11545">
    <property type="entry name" value="RIBOSOMAL PROTEIN L13"/>
    <property type="match status" value="1"/>
</dbReference>
<evidence type="ECO:0000256" key="6">
    <source>
        <dbReference type="RuleBase" id="RU003877"/>
    </source>
</evidence>
<reference evidence="8" key="1">
    <citation type="submission" date="2020-10" db="EMBL/GenBank/DDBJ databases">
        <authorList>
            <person name="Gilroy R."/>
        </authorList>
    </citation>
    <scope>NUCLEOTIDE SEQUENCE</scope>
    <source>
        <strain evidence="8">ChiW17-6978</strain>
    </source>
</reference>
<dbReference type="Proteomes" id="UP000886758">
    <property type="component" value="Unassembled WGS sequence"/>
</dbReference>
<sequence>MNQTFMAKSQTMQHDWYVVDASGLTLGRLATVVASLLKGKHKPTYTPHVNCGDNVIVINADKIKLTGNKWQDKLYRNHSEYNGGLRTLTAETVMTKYPTRMVEHAIYGMLPHTKLGNQMRKQLYVYASSTHPHAAQKPVEFVVKA</sequence>
<accession>A0A9D1GRB9</accession>
<gene>
    <name evidence="5 7 8" type="primary">rplM</name>
    <name evidence="8" type="ORF">IAD46_05535</name>
</gene>
<evidence type="ECO:0000256" key="2">
    <source>
        <dbReference type="ARBA" id="ARBA00022980"/>
    </source>
</evidence>
<keyword evidence="3 5" id="KW-0687">Ribonucleoprotein</keyword>
<dbReference type="Gene3D" id="3.90.1180.10">
    <property type="entry name" value="Ribosomal protein L13"/>
    <property type="match status" value="1"/>
</dbReference>
<evidence type="ECO:0000313" key="8">
    <source>
        <dbReference type="EMBL" id="HIT50472.1"/>
    </source>
</evidence>
<dbReference type="SUPFAM" id="SSF52161">
    <property type="entry name" value="Ribosomal protein L13"/>
    <property type="match status" value="1"/>
</dbReference>
<protein>
    <recommendedName>
        <fullName evidence="4 5">Large ribosomal subunit protein uL13</fullName>
    </recommendedName>
</protein>
<organism evidence="8 9">
    <name type="scientific">Candidatus Pelethenecus faecipullorum</name>
    <dbReference type="NCBI Taxonomy" id="2840900"/>
    <lineage>
        <taxon>Bacteria</taxon>
        <taxon>Bacillati</taxon>
        <taxon>Mycoplasmatota</taxon>
        <taxon>Mollicutes</taxon>
        <taxon>Candidatus Pelethenecus</taxon>
    </lineage>
</organism>